<dbReference type="EMBL" id="CP073346">
    <property type="protein sequence ID" value="UTW06637.1"/>
    <property type="molecule type" value="Genomic_DNA"/>
</dbReference>
<dbReference type="InterPro" id="IPR001638">
    <property type="entry name" value="Solute-binding_3/MltF_N"/>
</dbReference>
<feature type="chain" id="PRO_5047154676" evidence="1">
    <location>
        <begin position="29"/>
        <end position="256"/>
    </location>
</feature>
<dbReference type="Pfam" id="PF00497">
    <property type="entry name" value="SBP_bac_3"/>
    <property type="match status" value="1"/>
</dbReference>
<sequence length="256" mass="28888">MECIKLIGPTTRRWLIAALACLPSLAPAGEAIQILTEELPPYNMTQDGRLTGMSTEVVQAVLQEVGVQAHIQSMPWARAYDIAQNTENVLIYSIARTRQREKLFKWVGTIAPVRWYLFTLPQRDIQLGQLDEARRYQIGTVKDDAGEQHLLDKGFAVGENLQSSNRYAHNYEKLTLGRIDLWIANELNAFYLVRRAGDDPDETLVPVLSLPDLGDDQGLSMAFSPQTSDALVERFRQGLKTIRDNGTYDAIAQRWL</sequence>
<name>A0ABY5H454_9PSED</name>
<evidence type="ECO:0000256" key="1">
    <source>
        <dbReference type="SAM" id="SignalP"/>
    </source>
</evidence>
<keyword evidence="4" id="KW-1185">Reference proteome</keyword>
<dbReference type="Proteomes" id="UP001059672">
    <property type="component" value="Chromosome"/>
</dbReference>
<dbReference type="PANTHER" id="PTHR38834:SF3">
    <property type="entry name" value="SOLUTE-BINDING PROTEIN FAMILY 3_N-TERMINAL DOMAIN-CONTAINING PROTEIN"/>
    <property type="match status" value="1"/>
</dbReference>
<feature type="domain" description="Solute-binding protein family 3/N-terminal" evidence="2">
    <location>
        <begin position="31"/>
        <end position="256"/>
    </location>
</feature>
<gene>
    <name evidence="3" type="ORF">KDW96_15870</name>
</gene>
<protein>
    <submittedName>
        <fullName evidence="3">Transporter substrate-binding domain-containing protein</fullName>
    </submittedName>
</protein>
<dbReference type="SMART" id="SM00062">
    <property type="entry name" value="PBPb"/>
    <property type="match status" value="1"/>
</dbReference>
<evidence type="ECO:0000259" key="2">
    <source>
        <dbReference type="SMART" id="SM00062"/>
    </source>
</evidence>
<dbReference type="SUPFAM" id="SSF53850">
    <property type="entry name" value="Periplasmic binding protein-like II"/>
    <property type="match status" value="1"/>
</dbReference>
<evidence type="ECO:0000313" key="3">
    <source>
        <dbReference type="EMBL" id="UTW06637.1"/>
    </source>
</evidence>
<dbReference type="PANTHER" id="PTHR38834">
    <property type="entry name" value="PERIPLASMIC SUBSTRATE BINDING PROTEIN FAMILY 3"/>
    <property type="match status" value="1"/>
</dbReference>
<proteinExistence type="predicted"/>
<reference evidence="3" key="1">
    <citation type="submission" date="2021-04" db="EMBL/GenBank/DDBJ databases">
        <title>Oceanospirillales bacteria with DddD are important DMSP degraders in coastal seawater.</title>
        <authorList>
            <person name="Liu J."/>
        </authorList>
    </citation>
    <scope>NUCLEOTIDE SEQUENCE</scope>
    <source>
        <strain evidence="3">D13-4</strain>
    </source>
</reference>
<organism evidence="3 4">
    <name type="scientific">Pseudomonas benzenivorans</name>
    <dbReference type="NCBI Taxonomy" id="556533"/>
    <lineage>
        <taxon>Bacteria</taxon>
        <taxon>Pseudomonadati</taxon>
        <taxon>Pseudomonadota</taxon>
        <taxon>Gammaproteobacteria</taxon>
        <taxon>Pseudomonadales</taxon>
        <taxon>Pseudomonadaceae</taxon>
        <taxon>Pseudomonas</taxon>
    </lineage>
</organism>
<accession>A0ABY5H454</accession>
<keyword evidence="1" id="KW-0732">Signal</keyword>
<evidence type="ECO:0000313" key="4">
    <source>
        <dbReference type="Proteomes" id="UP001059672"/>
    </source>
</evidence>
<dbReference type="Gene3D" id="3.40.190.10">
    <property type="entry name" value="Periplasmic binding protein-like II"/>
    <property type="match status" value="2"/>
</dbReference>
<dbReference type="RefSeq" id="WP_255837201.1">
    <property type="nucleotide sequence ID" value="NZ_CP073346.1"/>
</dbReference>
<feature type="signal peptide" evidence="1">
    <location>
        <begin position="1"/>
        <end position="28"/>
    </location>
</feature>